<dbReference type="Pfam" id="PF00781">
    <property type="entry name" value="DAGK_cat"/>
    <property type="match status" value="1"/>
</dbReference>
<dbReference type="PANTHER" id="PTHR12358">
    <property type="entry name" value="SPHINGOSINE KINASE"/>
    <property type="match status" value="1"/>
</dbReference>
<dbReference type="Proteomes" id="UP000464314">
    <property type="component" value="Chromosome"/>
</dbReference>
<keyword evidence="3" id="KW-0444">Lipid biosynthesis</keyword>
<keyword evidence="7" id="KW-0594">Phospholipid biosynthesis</keyword>
<evidence type="ECO:0000256" key="6">
    <source>
        <dbReference type="ARBA" id="ARBA00023098"/>
    </source>
</evidence>
<keyword evidence="5" id="KW-0460">Magnesium</keyword>
<dbReference type="InterPro" id="IPR050187">
    <property type="entry name" value="Lipid_Phosphate_FormReg"/>
</dbReference>
<keyword evidence="10" id="KW-0808">Transferase</keyword>
<protein>
    <submittedName>
        <fullName evidence="10">YegS/Rv2252/BmrU family lipid kinase</fullName>
    </submittedName>
</protein>
<sequence length="295" mass="33488">MVKKILFIFNPIAGKLKIKRKLFDIIDLITKNGYQVITYPTQCSGDAINIITKNDENYDFILCSGGDGTLSEVVTGIMNSSNSIPIGYIPTGSTNDFALSLKLSRNILRATQIILNGYLMPIDIGKFNSKYFVYVAAFGAFTDVPYRTPQKYKNIVGYLAYLLESIKRISDLKTKHIQLKYDEKVIEDDFIIGLITNSLFIGGFKNIYNENVGLSDGMFEVLLIKMPNNIFEFQAILSSLINVEINENYMYYFQTSNLIINSDKMEWTLDGEYGGTYDHVKINNINNAVQIFYDN</sequence>
<dbReference type="PANTHER" id="PTHR12358:SF106">
    <property type="entry name" value="LIPID KINASE YEGS"/>
    <property type="match status" value="1"/>
</dbReference>
<keyword evidence="11" id="KW-1185">Reference proteome</keyword>
<reference evidence="10 11" key="1">
    <citation type="submission" date="2020-01" db="EMBL/GenBank/DDBJ databases">
        <title>Genome analysis of Anaerocolumna sp. CBA3638.</title>
        <authorList>
            <person name="Kim J."/>
            <person name="Roh S.W."/>
        </authorList>
    </citation>
    <scope>NUCLEOTIDE SEQUENCE [LARGE SCALE GENOMIC DNA]</scope>
    <source>
        <strain evidence="10 11">CBA3638</strain>
    </source>
</reference>
<keyword evidence="6" id="KW-0443">Lipid metabolism</keyword>
<accession>A0A6P1TTT1</accession>
<dbReference type="SUPFAM" id="SSF111331">
    <property type="entry name" value="NAD kinase/diacylglycerol kinase-like"/>
    <property type="match status" value="1"/>
</dbReference>
<dbReference type="AlphaFoldDB" id="A0A6P1TTT1"/>
<keyword evidence="10" id="KW-0418">Kinase</keyword>
<dbReference type="SMART" id="SM00046">
    <property type="entry name" value="DAGKc"/>
    <property type="match status" value="1"/>
</dbReference>
<evidence type="ECO:0000256" key="7">
    <source>
        <dbReference type="ARBA" id="ARBA00023209"/>
    </source>
</evidence>
<dbReference type="GO" id="GO:0008654">
    <property type="term" value="P:phospholipid biosynthetic process"/>
    <property type="evidence" value="ECO:0007669"/>
    <property type="project" value="UniProtKB-KW"/>
</dbReference>
<evidence type="ECO:0000256" key="2">
    <source>
        <dbReference type="ARBA" id="ARBA00005983"/>
    </source>
</evidence>
<dbReference type="InterPro" id="IPR005218">
    <property type="entry name" value="Diacylglycerol/lipid_kinase"/>
</dbReference>
<proteinExistence type="inferred from homology"/>
<dbReference type="Gene3D" id="3.40.50.10330">
    <property type="entry name" value="Probable inorganic polyphosphate/atp-NAD kinase, domain 1"/>
    <property type="match status" value="1"/>
</dbReference>
<dbReference type="GO" id="GO:0005886">
    <property type="term" value="C:plasma membrane"/>
    <property type="evidence" value="ECO:0007669"/>
    <property type="project" value="TreeGrafter"/>
</dbReference>
<gene>
    <name evidence="10" type="ORF">Ana3638_10005</name>
</gene>
<feature type="domain" description="DAGKc" evidence="9">
    <location>
        <begin position="1"/>
        <end position="131"/>
    </location>
</feature>
<evidence type="ECO:0000256" key="8">
    <source>
        <dbReference type="ARBA" id="ARBA00023264"/>
    </source>
</evidence>
<evidence type="ECO:0000313" key="11">
    <source>
        <dbReference type="Proteomes" id="UP000464314"/>
    </source>
</evidence>
<dbReference type="EMBL" id="CP048000">
    <property type="protein sequence ID" value="QHQ63702.1"/>
    <property type="molecule type" value="Genomic_DNA"/>
</dbReference>
<dbReference type="InterPro" id="IPR017438">
    <property type="entry name" value="ATP-NAD_kinase_N"/>
</dbReference>
<dbReference type="NCBIfam" id="TIGR00147">
    <property type="entry name" value="YegS/Rv2252/BmrU family lipid kinase"/>
    <property type="match status" value="1"/>
</dbReference>
<dbReference type="Gene3D" id="2.60.200.40">
    <property type="match status" value="1"/>
</dbReference>
<evidence type="ECO:0000256" key="1">
    <source>
        <dbReference type="ARBA" id="ARBA00001946"/>
    </source>
</evidence>
<keyword evidence="8" id="KW-1208">Phospholipid metabolism</keyword>
<evidence type="ECO:0000256" key="3">
    <source>
        <dbReference type="ARBA" id="ARBA00022516"/>
    </source>
</evidence>
<dbReference type="KEGG" id="anr:Ana3638_10005"/>
<evidence type="ECO:0000256" key="4">
    <source>
        <dbReference type="ARBA" id="ARBA00022723"/>
    </source>
</evidence>
<organism evidence="10 11">
    <name type="scientific">Anaerocolumna sedimenticola</name>
    <dbReference type="NCBI Taxonomy" id="2696063"/>
    <lineage>
        <taxon>Bacteria</taxon>
        <taxon>Bacillati</taxon>
        <taxon>Bacillota</taxon>
        <taxon>Clostridia</taxon>
        <taxon>Lachnospirales</taxon>
        <taxon>Lachnospiraceae</taxon>
        <taxon>Anaerocolumna</taxon>
    </lineage>
</organism>
<dbReference type="GO" id="GO:0005524">
    <property type="term" value="F:ATP binding"/>
    <property type="evidence" value="ECO:0007669"/>
    <property type="project" value="InterPro"/>
</dbReference>
<dbReference type="InterPro" id="IPR016064">
    <property type="entry name" value="NAD/diacylglycerol_kinase_sf"/>
</dbReference>
<comment type="similarity">
    <text evidence="2">Belongs to the diacylglycerol/lipid kinase family.</text>
</comment>
<comment type="cofactor">
    <cofactor evidence="1">
        <name>Mg(2+)</name>
        <dbReference type="ChEBI" id="CHEBI:18420"/>
    </cofactor>
</comment>
<dbReference type="GO" id="GO:0004143">
    <property type="term" value="F:ATP-dependent diacylglycerol kinase activity"/>
    <property type="evidence" value="ECO:0007669"/>
    <property type="project" value="TreeGrafter"/>
</dbReference>
<dbReference type="PROSITE" id="PS50146">
    <property type="entry name" value="DAGK"/>
    <property type="match status" value="1"/>
</dbReference>
<evidence type="ECO:0000259" key="9">
    <source>
        <dbReference type="PROSITE" id="PS50146"/>
    </source>
</evidence>
<dbReference type="GO" id="GO:0046872">
    <property type="term" value="F:metal ion binding"/>
    <property type="evidence" value="ECO:0007669"/>
    <property type="project" value="UniProtKB-KW"/>
</dbReference>
<evidence type="ECO:0000256" key="5">
    <source>
        <dbReference type="ARBA" id="ARBA00022842"/>
    </source>
</evidence>
<dbReference type="InterPro" id="IPR001206">
    <property type="entry name" value="Diacylglycerol_kinase_cat_dom"/>
</dbReference>
<evidence type="ECO:0000313" key="10">
    <source>
        <dbReference type="EMBL" id="QHQ63702.1"/>
    </source>
</evidence>
<keyword evidence="4" id="KW-0479">Metal-binding</keyword>
<name>A0A6P1TTT1_9FIRM</name>